<protein>
    <submittedName>
        <fullName evidence="3">Uncharacterized protein</fullName>
    </submittedName>
</protein>
<feature type="compositionally biased region" description="Basic and acidic residues" evidence="1">
    <location>
        <begin position="109"/>
        <end position="124"/>
    </location>
</feature>
<proteinExistence type="predicted"/>
<accession>A0A915MDB3</accession>
<dbReference type="AlphaFoldDB" id="A0A915MDB3"/>
<reference evidence="3" key="1">
    <citation type="submission" date="2022-11" db="UniProtKB">
        <authorList>
            <consortium name="WormBaseParasite"/>
        </authorList>
    </citation>
    <scope>IDENTIFICATION</scope>
</reference>
<evidence type="ECO:0000313" key="3">
    <source>
        <dbReference type="WBParaSite" id="scaffold35819_cov215.g22737"/>
    </source>
</evidence>
<evidence type="ECO:0000313" key="2">
    <source>
        <dbReference type="Proteomes" id="UP000887561"/>
    </source>
</evidence>
<name>A0A915MDB3_MELJA</name>
<organism evidence="2 3">
    <name type="scientific">Meloidogyne javanica</name>
    <name type="common">Root-knot nematode worm</name>
    <dbReference type="NCBI Taxonomy" id="6303"/>
    <lineage>
        <taxon>Eukaryota</taxon>
        <taxon>Metazoa</taxon>
        <taxon>Ecdysozoa</taxon>
        <taxon>Nematoda</taxon>
        <taxon>Chromadorea</taxon>
        <taxon>Rhabditida</taxon>
        <taxon>Tylenchina</taxon>
        <taxon>Tylenchomorpha</taxon>
        <taxon>Tylenchoidea</taxon>
        <taxon>Meloidogynidae</taxon>
        <taxon>Meloidogyninae</taxon>
        <taxon>Meloidogyne</taxon>
        <taxon>Meloidogyne incognita group</taxon>
    </lineage>
</organism>
<feature type="compositionally biased region" description="Polar residues" evidence="1">
    <location>
        <begin position="125"/>
        <end position="137"/>
    </location>
</feature>
<evidence type="ECO:0000256" key="1">
    <source>
        <dbReference type="SAM" id="MobiDB-lite"/>
    </source>
</evidence>
<dbReference type="WBParaSite" id="scaffold35819_cov215.g22737">
    <property type="protein sequence ID" value="scaffold35819_cov215.g22737"/>
    <property type="gene ID" value="scaffold35819_cov215.g22737"/>
</dbReference>
<keyword evidence="2" id="KW-1185">Reference proteome</keyword>
<dbReference type="Proteomes" id="UP000887561">
    <property type="component" value="Unplaced"/>
</dbReference>
<sequence>MIRNEDDDKRIKEIIRKLQSNDPQVKLKAINNLSPEIIEKLRAGGYLESTQGYQTRNTDQAFQDDIDKAIALSLEKEKSQQLSQNLPGVAFREPLSDIPQPEIQPQYQHPEEDLRGKGIAEDKMSTPTKSSTDSDIGTSEYWGGVYGSYQ</sequence>
<feature type="region of interest" description="Disordered" evidence="1">
    <location>
        <begin position="92"/>
        <end position="150"/>
    </location>
</feature>